<dbReference type="PROSITE" id="PS51750">
    <property type="entry name" value="BRO_N"/>
    <property type="match status" value="1"/>
</dbReference>
<feature type="coiled-coil region" evidence="1">
    <location>
        <begin position="184"/>
        <end position="211"/>
    </location>
</feature>
<proteinExistence type="predicted"/>
<protein>
    <submittedName>
        <fullName evidence="3">Bro-e</fullName>
    </submittedName>
</protein>
<dbReference type="SMART" id="SM01040">
    <property type="entry name" value="Bro-N"/>
    <property type="match status" value="1"/>
</dbReference>
<dbReference type="EMBL" id="MH170055">
    <property type="protein sequence ID" value="AXS01114.1"/>
    <property type="molecule type" value="Genomic_DNA"/>
</dbReference>
<accession>A0A346QW14</accession>
<feature type="domain" description="Bro-N" evidence="2">
    <location>
        <begin position="1"/>
        <end position="176"/>
    </location>
</feature>
<dbReference type="Pfam" id="PF02498">
    <property type="entry name" value="Bro-N"/>
    <property type="match status" value="1"/>
</dbReference>
<name>A0A346QW14_9BBAC</name>
<evidence type="ECO:0000259" key="2">
    <source>
        <dbReference type="PROSITE" id="PS51750"/>
    </source>
</evidence>
<dbReference type="InterPro" id="IPR003497">
    <property type="entry name" value="BRO_N_domain"/>
</dbReference>
<organism evidence="3">
    <name type="scientific">Spodoptera frugiperda granulovirus</name>
    <dbReference type="NCBI Taxonomy" id="307454"/>
    <lineage>
        <taxon>Viruses</taxon>
        <taxon>Viruses incertae sedis</taxon>
        <taxon>Naldaviricetes</taxon>
        <taxon>Lefavirales</taxon>
        <taxon>Baculoviridae</taxon>
        <taxon>Betabaculovirus</taxon>
        <taxon>Betabaculovirus spofrugiperdae</taxon>
    </lineage>
</organism>
<evidence type="ECO:0000256" key="1">
    <source>
        <dbReference type="SAM" id="Coils"/>
    </source>
</evidence>
<sequence length="527" mass="61254">MVLVKQKCTVGGASFDLWIVQLNPEEFMYSGHSIAQFLGYKQPAHAIKNNVLPECRKTWASIKNLIDCDAHLQFQNNYDTPLTTLSDYNETQTKPIEPSITSLENEEVTKNERCISNTPSLSETDQPQTPVTIHPHTVFISDAGVYALIVRSKLPAALQFQRWLYYEVLPALRKNGSYTMKNTVAAYDKKLADAQMEALNLKLQLADNTNKLVTMERDYALQIMEIKQNNALQMMEIRQNYINMLSEQKFKLQLEINNLNAMIDKGSFQFAVNALLARDNIEENTQLRQTLKDIDGCVVPKLDNPEKEEYITCYYRVVDGMNRLRTCRTQLHEIEQHDKKVERYHAASKKFGVIKKPQRYTWLYESHKCLQIKCANPVTVWLKIRSKHPHLFYGLRYTNKIKTEIEVLKEEDLRIKYRNSVDMCERNKSVHSKQIAEFKALGLIDENDCVAKCLTPNDEIIQRIKTVIENMMDEFSNIAPSTPQRTHSNAAQFYKPQDFTTIYNNRDNYFVNNFYMPEQQQVAIQDK</sequence>
<keyword evidence="1" id="KW-0175">Coiled coil</keyword>
<evidence type="ECO:0000313" key="3">
    <source>
        <dbReference type="EMBL" id="AXS01114.1"/>
    </source>
</evidence>
<reference evidence="3" key="1">
    <citation type="journal article" date="2018" name="PLoS ONE">
        <title>Genomic analysis of an Argentinean isolate of Spodoptera frugiperda granulovirus reveals that various baculoviruses code for Lef-7 proteins with three F-box domains.</title>
        <authorList>
            <person name="Ferrelli M.L."/>
            <person name="Pidre M.L."/>
            <person name="Ghiringhelli P.D."/>
            <person name="Torres S."/>
            <person name="Fabre M.L."/>
            <person name="Masson T."/>
            <person name="Cedola M.T."/>
            <person name="Sciocco-Cap A."/>
            <person name="Romanowski V."/>
        </authorList>
    </citation>
    <scope>NUCLEOTIDE SEQUENCE</scope>
    <source>
        <strain evidence="3">ARG</strain>
    </source>
</reference>